<dbReference type="OrthoDB" id="271604at2157"/>
<protein>
    <recommendedName>
        <fullName evidence="1">Halobacterial output domain-containing protein</fullName>
    </recommendedName>
</protein>
<dbReference type="EMBL" id="FOCX01000019">
    <property type="protein sequence ID" value="SEO79337.1"/>
    <property type="molecule type" value="Genomic_DNA"/>
</dbReference>
<proteinExistence type="predicted"/>
<organism evidence="2 3">
    <name type="scientific">Halorientalis persicus</name>
    <dbReference type="NCBI Taxonomy" id="1367881"/>
    <lineage>
        <taxon>Archaea</taxon>
        <taxon>Methanobacteriati</taxon>
        <taxon>Methanobacteriota</taxon>
        <taxon>Stenosarchaea group</taxon>
        <taxon>Halobacteria</taxon>
        <taxon>Halobacteriales</taxon>
        <taxon>Haloarculaceae</taxon>
        <taxon>Halorientalis</taxon>
    </lineage>
</organism>
<evidence type="ECO:0000313" key="2">
    <source>
        <dbReference type="EMBL" id="SEO79337.1"/>
    </source>
</evidence>
<keyword evidence="3" id="KW-1185">Reference proteome</keyword>
<gene>
    <name evidence="2" type="ORF">SAMN05216388_101977</name>
</gene>
<evidence type="ECO:0000259" key="1">
    <source>
        <dbReference type="Pfam" id="PF18545"/>
    </source>
</evidence>
<evidence type="ECO:0000313" key="3">
    <source>
        <dbReference type="Proteomes" id="UP000198775"/>
    </source>
</evidence>
<dbReference type="InterPro" id="IPR040624">
    <property type="entry name" value="HalOD1"/>
</dbReference>
<name>A0A1H8SL98_9EURY</name>
<accession>A0A1H8SL98</accession>
<sequence>MDERSISYALVRKVATEKGVEPEALVPLHDVIDPDALESLFDDADGSVLREGHVRFNYEGFSVEIGHDRSVSLTPNGDE</sequence>
<feature type="domain" description="Halobacterial output" evidence="1">
    <location>
        <begin position="3"/>
        <end position="75"/>
    </location>
</feature>
<reference evidence="3" key="1">
    <citation type="submission" date="2016-10" db="EMBL/GenBank/DDBJ databases">
        <authorList>
            <person name="Varghese N."/>
            <person name="Submissions S."/>
        </authorList>
    </citation>
    <scope>NUCLEOTIDE SEQUENCE [LARGE SCALE GENOMIC DNA]</scope>
    <source>
        <strain evidence="3">IBRC-M 10043</strain>
    </source>
</reference>
<dbReference type="Pfam" id="PF18545">
    <property type="entry name" value="HalOD1"/>
    <property type="match status" value="1"/>
</dbReference>
<dbReference type="Proteomes" id="UP000198775">
    <property type="component" value="Unassembled WGS sequence"/>
</dbReference>
<dbReference type="AlphaFoldDB" id="A0A1H8SL98"/>
<dbReference type="RefSeq" id="WP_092662462.1">
    <property type="nucleotide sequence ID" value="NZ_FOCX01000019.1"/>
</dbReference>